<comment type="caution">
    <text evidence="1">The sequence shown here is derived from an EMBL/GenBank/DDBJ whole genome shotgun (WGS) entry which is preliminary data.</text>
</comment>
<evidence type="ECO:0000313" key="2">
    <source>
        <dbReference type="Proteomes" id="UP000692954"/>
    </source>
</evidence>
<proteinExistence type="predicted"/>
<sequence length="38" mass="4501">MTIHTIIIIYNSKLKIAHKLQGSQNCFCIHKQQSYSYF</sequence>
<dbReference type="AlphaFoldDB" id="A0A8S1N6C9"/>
<organism evidence="1 2">
    <name type="scientific">Paramecium sonneborni</name>
    <dbReference type="NCBI Taxonomy" id="65129"/>
    <lineage>
        <taxon>Eukaryota</taxon>
        <taxon>Sar</taxon>
        <taxon>Alveolata</taxon>
        <taxon>Ciliophora</taxon>
        <taxon>Intramacronucleata</taxon>
        <taxon>Oligohymenophorea</taxon>
        <taxon>Peniculida</taxon>
        <taxon>Parameciidae</taxon>
        <taxon>Paramecium</taxon>
    </lineage>
</organism>
<keyword evidence="2" id="KW-1185">Reference proteome</keyword>
<protein>
    <submittedName>
        <fullName evidence="1">Uncharacterized protein</fullName>
    </submittedName>
</protein>
<reference evidence="1" key="1">
    <citation type="submission" date="2021-01" db="EMBL/GenBank/DDBJ databases">
        <authorList>
            <consortium name="Genoscope - CEA"/>
            <person name="William W."/>
        </authorList>
    </citation>
    <scope>NUCLEOTIDE SEQUENCE</scope>
</reference>
<dbReference type="Proteomes" id="UP000692954">
    <property type="component" value="Unassembled WGS sequence"/>
</dbReference>
<gene>
    <name evidence="1" type="ORF">PSON_ATCC_30995.1.T0520338</name>
</gene>
<dbReference type="EMBL" id="CAJJDN010000052">
    <property type="protein sequence ID" value="CAD8088398.1"/>
    <property type="molecule type" value="Genomic_DNA"/>
</dbReference>
<evidence type="ECO:0000313" key="1">
    <source>
        <dbReference type="EMBL" id="CAD8088398.1"/>
    </source>
</evidence>
<name>A0A8S1N6C9_9CILI</name>
<accession>A0A8S1N6C9</accession>